<evidence type="ECO:0000256" key="3">
    <source>
        <dbReference type="ARBA" id="ARBA00017948"/>
    </source>
</evidence>
<reference evidence="12 13" key="1">
    <citation type="submission" date="2020-08" db="EMBL/GenBank/DDBJ databases">
        <title>Novel species isolated from subtropical streams in China.</title>
        <authorList>
            <person name="Lu H."/>
        </authorList>
    </citation>
    <scope>NUCLEOTIDE SEQUENCE [LARGE SCALE GENOMIC DNA]</scope>
    <source>
        <strain evidence="12 13">NL8W</strain>
    </source>
</reference>
<comment type="caution">
    <text evidence="12">The sequence shown here is derived from an EMBL/GenBank/DDBJ whole genome shotgun (WGS) entry which is preliminary data.</text>
</comment>
<evidence type="ECO:0000256" key="7">
    <source>
        <dbReference type="NCBIfam" id="TIGR02488"/>
    </source>
</evidence>
<dbReference type="Proteomes" id="UP000646911">
    <property type="component" value="Unassembled WGS sequence"/>
</dbReference>
<sequence>MFDALYIGATGMQAQQTNVDTIANNLANANTNGFKKGRVSFSDMMVPDTRLTAQLGGADSLGALAQSGKFGAGVAIASMSKLFDAGELKKSDSAFDIAIQGDGFVSVMMPDNSIAYSRGGSLKVNKDGQLALQSGQPLKPGITIPDGAKNLHISADGRVQVSFAGQTGMSDVGQLELVRFSSNGQLTALGENLYKTSETSGEAVAGIAGENGVGSIMQGYVEASNVKMLDEMLNLMIAQRTYEANVKIVQASDEMLGLVNNLRK</sequence>
<dbReference type="InterPro" id="IPR019776">
    <property type="entry name" value="Flagellar_basal_body_rod_CS"/>
</dbReference>
<dbReference type="InterPro" id="IPR053967">
    <property type="entry name" value="LlgE_F_G-like_D1"/>
</dbReference>
<keyword evidence="4 8" id="KW-0975">Bacterial flagellum</keyword>
<keyword evidence="13" id="KW-1185">Reference proteome</keyword>
<dbReference type="InterPro" id="IPR037925">
    <property type="entry name" value="FlgE/F/G-like"/>
</dbReference>
<organism evidence="12 13">
    <name type="scientific">Undibacterium umbellatum</name>
    <dbReference type="NCBI Taxonomy" id="2762300"/>
    <lineage>
        <taxon>Bacteria</taxon>
        <taxon>Pseudomonadati</taxon>
        <taxon>Pseudomonadota</taxon>
        <taxon>Betaproteobacteria</taxon>
        <taxon>Burkholderiales</taxon>
        <taxon>Oxalobacteraceae</taxon>
        <taxon>Undibacterium</taxon>
    </lineage>
</organism>
<protein>
    <recommendedName>
        <fullName evidence="3 7">Flagellar basal-body rod protein FlgG</fullName>
    </recommendedName>
    <alternativeName>
        <fullName evidence="6 8">Distal rod protein</fullName>
    </alternativeName>
</protein>
<comment type="subunit">
    <text evidence="5 8">The basal body constitutes a major portion of the flagellar organelle and consists of four rings (L,P,S, and M) mounted on a central rod. The rod consists of about 26 subunits of FlgG in the distal portion, and FlgB, FlgC and FlgF are thought to build up the proximal portion of the rod with about 6 subunits each.</text>
</comment>
<evidence type="ECO:0000256" key="5">
    <source>
        <dbReference type="ARBA" id="ARBA00025933"/>
    </source>
</evidence>
<keyword evidence="12" id="KW-0969">Cilium</keyword>
<evidence type="ECO:0000256" key="4">
    <source>
        <dbReference type="ARBA" id="ARBA00023143"/>
    </source>
</evidence>
<dbReference type="NCBIfam" id="TIGR02488">
    <property type="entry name" value="flgG_G_neg"/>
    <property type="match status" value="1"/>
</dbReference>
<dbReference type="Pfam" id="PF22692">
    <property type="entry name" value="LlgE_F_G_D1"/>
    <property type="match status" value="1"/>
</dbReference>
<comment type="similarity">
    <text evidence="2 8">Belongs to the flagella basal body rod proteins family.</text>
</comment>
<feature type="domain" description="Flagellar basal-body/hook protein C-terminal" evidence="10">
    <location>
        <begin position="217"/>
        <end position="262"/>
    </location>
</feature>
<proteinExistence type="inferred from homology"/>
<feature type="domain" description="Flagellar basal body rod protein N-terminal" evidence="9">
    <location>
        <begin position="5"/>
        <end position="35"/>
    </location>
</feature>
<evidence type="ECO:0000256" key="2">
    <source>
        <dbReference type="ARBA" id="ARBA00009677"/>
    </source>
</evidence>
<evidence type="ECO:0000313" key="13">
    <source>
        <dbReference type="Proteomes" id="UP000646911"/>
    </source>
</evidence>
<accession>A0ABR6ZHC5</accession>
<evidence type="ECO:0000256" key="6">
    <source>
        <dbReference type="ARBA" id="ARBA00032912"/>
    </source>
</evidence>
<dbReference type="InterPro" id="IPR012834">
    <property type="entry name" value="FlgG_G_neg"/>
</dbReference>
<dbReference type="NCBIfam" id="TIGR03506">
    <property type="entry name" value="FlgEFG_subfam"/>
    <property type="match status" value="2"/>
</dbReference>
<dbReference type="RefSeq" id="WP_186956843.1">
    <property type="nucleotide sequence ID" value="NZ_JACOFX010000024.1"/>
</dbReference>
<dbReference type="Pfam" id="PF06429">
    <property type="entry name" value="Flg_bbr_C"/>
    <property type="match status" value="1"/>
</dbReference>
<dbReference type="PROSITE" id="PS00588">
    <property type="entry name" value="FLAGELLA_BB_ROD"/>
    <property type="match status" value="1"/>
</dbReference>
<dbReference type="SUPFAM" id="SSF117143">
    <property type="entry name" value="Flagellar hook protein flgE"/>
    <property type="match status" value="1"/>
</dbReference>
<evidence type="ECO:0000256" key="8">
    <source>
        <dbReference type="RuleBase" id="RU362116"/>
    </source>
</evidence>
<comment type="subcellular location">
    <subcellularLocation>
        <location evidence="1 8">Bacterial flagellum basal body</location>
    </subcellularLocation>
</comment>
<evidence type="ECO:0000259" key="11">
    <source>
        <dbReference type="Pfam" id="PF22692"/>
    </source>
</evidence>
<evidence type="ECO:0000259" key="10">
    <source>
        <dbReference type="Pfam" id="PF06429"/>
    </source>
</evidence>
<keyword evidence="12" id="KW-0966">Cell projection</keyword>
<dbReference type="InterPro" id="IPR020013">
    <property type="entry name" value="Flagellar_FlgE/F/G"/>
</dbReference>
<dbReference type="InterPro" id="IPR001444">
    <property type="entry name" value="Flag_bb_rod_N"/>
</dbReference>
<keyword evidence="12" id="KW-0282">Flagellum</keyword>
<evidence type="ECO:0000259" key="9">
    <source>
        <dbReference type="Pfam" id="PF00460"/>
    </source>
</evidence>
<dbReference type="Pfam" id="PF00460">
    <property type="entry name" value="Flg_bb_rod"/>
    <property type="match status" value="1"/>
</dbReference>
<dbReference type="EMBL" id="JACOFX010000024">
    <property type="protein sequence ID" value="MBC3911133.1"/>
    <property type="molecule type" value="Genomic_DNA"/>
</dbReference>
<evidence type="ECO:0000256" key="1">
    <source>
        <dbReference type="ARBA" id="ARBA00004117"/>
    </source>
</evidence>
<feature type="domain" description="Flagellar hook protein FlgE/F/G-like D1" evidence="11">
    <location>
        <begin position="98"/>
        <end position="161"/>
    </location>
</feature>
<dbReference type="PANTHER" id="PTHR30435:SF19">
    <property type="entry name" value="FLAGELLAR BASAL-BODY ROD PROTEIN FLGG"/>
    <property type="match status" value="1"/>
</dbReference>
<evidence type="ECO:0000313" key="12">
    <source>
        <dbReference type="EMBL" id="MBC3911133.1"/>
    </source>
</evidence>
<gene>
    <name evidence="12" type="primary">flgG</name>
    <name evidence="12" type="ORF">H8L47_26520</name>
</gene>
<dbReference type="PANTHER" id="PTHR30435">
    <property type="entry name" value="FLAGELLAR PROTEIN"/>
    <property type="match status" value="1"/>
</dbReference>
<dbReference type="InterPro" id="IPR010930">
    <property type="entry name" value="Flg_bb/hook_C_dom"/>
</dbReference>
<name>A0ABR6ZHC5_9BURK</name>